<name>A0A1G8BIM4_9BURK</name>
<organism evidence="1 2">
    <name type="scientific">Paraburkholderia phenazinium</name>
    <dbReference type="NCBI Taxonomy" id="60549"/>
    <lineage>
        <taxon>Bacteria</taxon>
        <taxon>Pseudomonadati</taxon>
        <taxon>Pseudomonadota</taxon>
        <taxon>Betaproteobacteria</taxon>
        <taxon>Burkholderiales</taxon>
        <taxon>Burkholderiaceae</taxon>
        <taxon>Paraburkholderia</taxon>
    </lineage>
</organism>
<reference evidence="1 2" key="1">
    <citation type="submission" date="2016-10" db="EMBL/GenBank/DDBJ databases">
        <authorList>
            <person name="de Groot N.N."/>
        </authorList>
    </citation>
    <scope>NUCLEOTIDE SEQUENCE [LARGE SCALE GENOMIC DNA]</scope>
    <source>
        <strain evidence="1 2">LMG 2247</strain>
    </source>
</reference>
<dbReference type="OrthoDB" id="9100269at2"/>
<evidence type="ECO:0000313" key="1">
    <source>
        <dbReference type="EMBL" id="SDH32924.1"/>
    </source>
</evidence>
<gene>
    <name evidence="1" type="ORF">SAMN05216466_10956</name>
</gene>
<dbReference type="RefSeq" id="WP_090686361.1">
    <property type="nucleotide sequence ID" value="NZ_CADERL010000004.1"/>
</dbReference>
<evidence type="ECO:0000313" key="2">
    <source>
        <dbReference type="Proteomes" id="UP000199706"/>
    </source>
</evidence>
<dbReference type="Proteomes" id="UP000199706">
    <property type="component" value="Unassembled WGS sequence"/>
</dbReference>
<dbReference type="AlphaFoldDB" id="A0A1G8BIM4"/>
<proteinExistence type="predicted"/>
<accession>A0A1G8BIM4</accession>
<protein>
    <submittedName>
        <fullName evidence="1">Uncharacterized protein</fullName>
    </submittedName>
</protein>
<sequence>MSESTHDLNGGSAPLSFDLAAAWLRHAEGDRASFLSRFALIVAEALPNHAQVHRVRRGLFRKTEEIVGVSVSFDNETYAMRLKDGQHLATEVEKKVKGVVLSTREVDPHTWMAGLMTHVHERTEKARAMAELLARL</sequence>
<dbReference type="EMBL" id="FNCJ01000009">
    <property type="protein sequence ID" value="SDH32924.1"/>
    <property type="molecule type" value="Genomic_DNA"/>
</dbReference>